<evidence type="ECO:0000313" key="4">
    <source>
        <dbReference type="Proteomes" id="UP000054558"/>
    </source>
</evidence>
<gene>
    <name evidence="3" type="ORF">KFL_000020650</name>
</gene>
<evidence type="ECO:0008006" key="5">
    <source>
        <dbReference type="Google" id="ProtNLM"/>
    </source>
</evidence>
<name>A0A1Y1HGZ9_KLENI</name>
<evidence type="ECO:0000256" key="2">
    <source>
        <dbReference type="SAM" id="SignalP"/>
    </source>
</evidence>
<proteinExistence type="predicted"/>
<dbReference type="EMBL" id="DF236951">
    <property type="protein sequence ID" value="GAQ77704.1"/>
    <property type="molecule type" value="Genomic_DNA"/>
</dbReference>
<dbReference type="PANTHER" id="PTHR33428:SF14">
    <property type="entry name" value="CARBOXYLESTERASE TYPE B DOMAIN-CONTAINING PROTEIN"/>
    <property type="match status" value="1"/>
</dbReference>
<keyword evidence="4" id="KW-1185">Reference proteome</keyword>
<reference evidence="3 4" key="1">
    <citation type="journal article" date="2014" name="Nat. Commun.">
        <title>Klebsormidium flaccidum genome reveals primary factors for plant terrestrial adaptation.</title>
        <authorList>
            <person name="Hori K."/>
            <person name="Maruyama F."/>
            <person name="Fujisawa T."/>
            <person name="Togashi T."/>
            <person name="Yamamoto N."/>
            <person name="Seo M."/>
            <person name="Sato S."/>
            <person name="Yamada T."/>
            <person name="Mori H."/>
            <person name="Tajima N."/>
            <person name="Moriyama T."/>
            <person name="Ikeuchi M."/>
            <person name="Watanabe M."/>
            <person name="Wada H."/>
            <person name="Kobayashi K."/>
            <person name="Saito M."/>
            <person name="Masuda T."/>
            <person name="Sasaki-Sekimoto Y."/>
            <person name="Mashiguchi K."/>
            <person name="Awai K."/>
            <person name="Shimojima M."/>
            <person name="Masuda S."/>
            <person name="Iwai M."/>
            <person name="Nobusawa T."/>
            <person name="Narise T."/>
            <person name="Kondo S."/>
            <person name="Saito H."/>
            <person name="Sato R."/>
            <person name="Murakawa M."/>
            <person name="Ihara Y."/>
            <person name="Oshima-Yamada Y."/>
            <person name="Ohtaka K."/>
            <person name="Satoh M."/>
            <person name="Sonobe K."/>
            <person name="Ishii M."/>
            <person name="Ohtani R."/>
            <person name="Kanamori-Sato M."/>
            <person name="Honoki R."/>
            <person name="Miyazaki D."/>
            <person name="Mochizuki H."/>
            <person name="Umetsu J."/>
            <person name="Higashi K."/>
            <person name="Shibata D."/>
            <person name="Kamiya Y."/>
            <person name="Sato N."/>
            <person name="Nakamura Y."/>
            <person name="Tabata S."/>
            <person name="Ida S."/>
            <person name="Kurokawa K."/>
            <person name="Ohta H."/>
        </authorList>
    </citation>
    <scope>NUCLEOTIDE SEQUENCE [LARGE SCALE GENOMIC DNA]</scope>
    <source>
        <strain evidence="3 4">NIES-2285</strain>
    </source>
</reference>
<dbReference type="Proteomes" id="UP000054558">
    <property type="component" value="Unassembled WGS sequence"/>
</dbReference>
<keyword evidence="2" id="KW-0732">Signal</keyword>
<dbReference type="Gene3D" id="3.40.50.1820">
    <property type="entry name" value="alpha/beta hydrolase"/>
    <property type="match status" value="1"/>
</dbReference>
<feature type="compositionally biased region" description="Low complexity" evidence="1">
    <location>
        <begin position="408"/>
        <end position="426"/>
    </location>
</feature>
<sequence length="526" mass="55553">MLTLGASILSLVAAGSSEAEPEEEKQPAEVIRERNAEKVRKEVGSQDLLVDYTKAGPYDIRTLPTVLEHTCANCYPQCVDGGCLLRIKVTYPGNGRSGHEPYPLAIFSGGFLVSSDQYQSYADRLASWGYVVLTYNKAEGLTGPLDDVLSARFISELITWAEQSRILKSKIDTRRVYLCGHSRGGKISVLAAAQDQRVAALCLLDPVDNTVYAPLAPGYPSAVAALRVGRDGTESIRGPAGPKTVLVKGRYLAASLPIAIVGGAFGGDCAPPDANYRQFYNASSSPSWEVVIREAGHFQFVDNASTLQDAVCGSGRVDSKVVNDVSKAVMVTWAELMIRGKRATRRDASPSRSSEAPPDSVDALSGFPATSTSGPRMTRRDQDSIASASPDVRSGSLDDARSKESRQSSDSSASGSGKVSSSKEAGQAAVQKASGGDLSIPKRALAGAASPAGALEASVRESAPGSVDRGTENGALIGGLIKDWVEDHKGEEAALFGSRIWSVAEAVEAITKVVRQRAMVSSQLRL</sequence>
<dbReference type="GO" id="GO:0015996">
    <property type="term" value="P:chlorophyll catabolic process"/>
    <property type="evidence" value="ECO:0000318"/>
    <property type="project" value="GO_Central"/>
</dbReference>
<dbReference type="Pfam" id="PF07224">
    <property type="entry name" value="Chlorophyllase"/>
    <property type="match status" value="2"/>
</dbReference>
<feature type="chain" id="PRO_5013322116" description="Chlorophyllase" evidence="2">
    <location>
        <begin position="20"/>
        <end position="526"/>
    </location>
</feature>
<dbReference type="OMA" id="PCWLVEL"/>
<organism evidence="3 4">
    <name type="scientific">Klebsormidium nitens</name>
    <name type="common">Green alga</name>
    <name type="synonym">Ulothrix nitens</name>
    <dbReference type="NCBI Taxonomy" id="105231"/>
    <lineage>
        <taxon>Eukaryota</taxon>
        <taxon>Viridiplantae</taxon>
        <taxon>Streptophyta</taxon>
        <taxon>Klebsormidiophyceae</taxon>
        <taxon>Klebsormidiales</taxon>
        <taxon>Klebsormidiaceae</taxon>
        <taxon>Klebsormidium</taxon>
    </lineage>
</organism>
<dbReference type="STRING" id="105231.A0A1Y1HGZ9"/>
<dbReference type="AlphaFoldDB" id="A0A1Y1HGZ9"/>
<feature type="compositionally biased region" description="Basic and acidic residues" evidence="1">
    <location>
        <begin position="396"/>
        <end position="407"/>
    </location>
</feature>
<feature type="signal peptide" evidence="2">
    <location>
        <begin position="1"/>
        <end position="19"/>
    </location>
</feature>
<dbReference type="SUPFAM" id="SSF53474">
    <property type="entry name" value="alpha/beta-Hydrolases"/>
    <property type="match status" value="1"/>
</dbReference>
<evidence type="ECO:0000313" key="3">
    <source>
        <dbReference type="EMBL" id="GAQ77704.1"/>
    </source>
</evidence>
<evidence type="ECO:0000256" key="1">
    <source>
        <dbReference type="SAM" id="MobiDB-lite"/>
    </source>
</evidence>
<dbReference type="PANTHER" id="PTHR33428">
    <property type="entry name" value="CHLOROPHYLLASE-2, CHLOROPLASTIC"/>
    <property type="match status" value="1"/>
</dbReference>
<accession>A0A1Y1HGZ9</accession>
<dbReference type="OrthoDB" id="2093222at2759"/>
<dbReference type="InterPro" id="IPR017395">
    <property type="entry name" value="Chlorophyllase-like"/>
</dbReference>
<protein>
    <recommendedName>
        <fullName evidence="5">Chlorophyllase</fullName>
    </recommendedName>
</protein>
<feature type="region of interest" description="Disordered" evidence="1">
    <location>
        <begin position="342"/>
        <end position="436"/>
    </location>
</feature>
<dbReference type="GO" id="GO:0047746">
    <property type="term" value="F:chlorophyllase activity"/>
    <property type="evidence" value="ECO:0000318"/>
    <property type="project" value="GO_Central"/>
</dbReference>
<dbReference type="InterPro" id="IPR029058">
    <property type="entry name" value="AB_hydrolase_fold"/>
</dbReference>